<keyword evidence="8" id="KW-1185">Reference proteome</keyword>
<dbReference type="SUPFAM" id="SSF50621">
    <property type="entry name" value="Alanine racemase C-terminal domain-like"/>
    <property type="match status" value="1"/>
</dbReference>
<proteinExistence type="inferred from homology"/>
<dbReference type="Gene3D" id="3.20.20.10">
    <property type="entry name" value="Alanine racemase"/>
    <property type="match status" value="1"/>
</dbReference>
<dbReference type="GO" id="GO:0008836">
    <property type="term" value="F:diaminopimelate decarboxylase activity"/>
    <property type="evidence" value="ECO:0007669"/>
    <property type="project" value="TreeGrafter"/>
</dbReference>
<dbReference type="PANTHER" id="PTHR43727:SF2">
    <property type="entry name" value="GROUP IV DECARBOXYLASE"/>
    <property type="match status" value="1"/>
</dbReference>
<dbReference type="InterPro" id="IPR009006">
    <property type="entry name" value="Ala_racemase/Decarboxylase_C"/>
</dbReference>
<dbReference type="PRINTS" id="PR01179">
    <property type="entry name" value="ODADCRBXLASE"/>
</dbReference>
<evidence type="ECO:0000256" key="3">
    <source>
        <dbReference type="PIRSR" id="PIRSR600183-50"/>
    </source>
</evidence>
<evidence type="ECO:0000259" key="5">
    <source>
        <dbReference type="Pfam" id="PF00278"/>
    </source>
</evidence>
<dbReference type="Proteomes" id="UP000214666">
    <property type="component" value="Chromosome"/>
</dbReference>
<dbReference type="CDD" id="cd06843">
    <property type="entry name" value="PLPDE_III_PvsE_like"/>
    <property type="match status" value="1"/>
</dbReference>
<dbReference type="PROSITE" id="PS00879">
    <property type="entry name" value="ODR_DC_2_2"/>
    <property type="match status" value="1"/>
</dbReference>
<evidence type="ECO:0000259" key="6">
    <source>
        <dbReference type="Pfam" id="PF02784"/>
    </source>
</evidence>
<sequence length="410" mass="46911">MSQLVTALSGGQVVSYVEKLIQQKREREQQPVCAYIYDLGALRERAQRCVSSLPDDCSLFYAVKANPDPQLIASLLPIVKGFEAASIGEIRTIREVSADVPIIFGGPGKKDAEIEEALERNVMLIHAESLHELQRIGWIAERRQQRVAILLRINLRRTLPEASITMSGRPTQFGIDEIQVPEAIRLVQSLPFVQLEGFHMHSLSNNLDARLHARMVATYLQCVQTWIQEHSLSIRYLNAGGGFGISYTDLERRFEWNDFIEELQQVLEDYRIPGVQLIFESGRYIVAHCGYYVAEVIDLKTNHDQHYAIIRGGTHHFRLPVSWQHNQPFEVIAVDDWPYPFPRTERRQTSVTIAGELCTPKDVLAHEVHVEHLRIGDVLLFHIAGAYGWTISHHDFLSHPHPHFYYINQT</sequence>
<organism evidence="7 8">
    <name type="scientific">Paenibacillus kribbensis</name>
    <dbReference type="NCBI Taxonomy" id="172713"/>
    <lineage>
        <taxon>Bacteria</taxon>
        <taxon>Bacillati</taxon>
        <taxon>Bacillota</taxon>
        <taxon>Bacilli</taxon>
        <taxon>Bacillales</taxon>
        <taxon>Paenibacillaceae</taxon>
        <taxon>Paenibacillus</taxon>
    </lineage>
</organism>
<evidence type="ECO:0000256" key="2">
    <source>
        <dbReference type="ARBA" id="ARBA00022898"/>
    </source>
</evidence>
<dbReference type="GO" id="GO:0009089">
    <property type="term" value="P:lysine biosynthetic process via diaminopimelate"/>
    <property type="evidence" value="ECO:0007669"/>
    <property type="project" value="TreeGrafter"/>
</dbReference>
<dbReference type="PANTHER" id="PTHR43727">
    <property type="entry name" value="DIAMINOPIMELATE DECARBOXYLASE"/>
    <property type="match status" value="1"/>
</dbReference>
<dbReference type="EMBL" id="CP020028">
    <property type="protein sequence ID" value="ASR47712.1"/>
    <property type="molecule type" value="Genomic_DNA"/>
</dbReference>
<dbReference type="InterPro" id="IPR000183">
    <property type="entry name" value="Orn/DAP/Arg_de-COase"/>
</dbReference>
<dbReference type="InterPro" id="IPR022644">
    <property type="entry name" value="De-COase2_N"/>
</dbReference>
<dbReference type="Gene3D" id="2.40.37.10">
    <property type="entry name" value="Lyase, Ornithine Decarboxylase, Chain A, domain 1"/>
    <property type="match status" value="1"/>
</dbReference>
<dbReference type="InterPro" id="IPR029066">
    <property type="entry name" value="PLP-binding_barrel"/>
</dbReference>
<dbReference type="SUPFAM" id="SSF51419">
    <property type="entry name" value="PLP-binding barrel"/>
    <property type="match status" value="1"/>
</dbReference>
<gene>
    <name evidence="7" type="ORF">B4V02_14030</name>
</gene>
<protein>
    <submittedName>
        <fullName evidence="7">Diaminopimelate decarboxylase</fullName>
    </submittedName>
</protein>
<dbReference type="Pfam" id="PF02784">
    <property type="entry name" value="Orn_Arg_deC_N"/>
    <property type="match status" value="1"/>
</dbReference>
<feature type="active site" description="Proton donor" evidence="3">
    <location>
        <position position="358"/>
    </location>
</feature>
<keyword evidence="2 3" id="KW-0663">Pyridoxal phosphate</keyword>
<feature type="domain" description="Orn/DAP/Arg decarboxylase 2 C-terminal" evidence="5">
    <location>
        <begin position="38"/>
        <end position="385"/>
    </location>
</feature>
<evidence type="ECO:0000313" key="8">
    <source>
        <dbReference type="Proteomes" id="UP000214666"/>
    </source>
</evidence>
<dbReference type="OrthoDB" id="9802241at2"/>
<evidence type="ECO:0000256" key="4">
    <source>
        <dbReference type="RuleBase" id="RU003737"/>
    </source>
</evidence>
<dbReference type="InterPro" id="IPR022643">
    <property type="entry name" value="De-COase2_C"/>
</dbReference>
<feature type="modified residue" description="N6-(pyridoxal phosphate)lysine" evidence="3">
    <location>
        <position position="64"/>
    </location>
</feature>
<comment type="similarity">
    <text evidence="4">Belongs to the Orn/Lys/Arg decarboxylase class-II family.</text>
</comment>
<name>A0A222WP14_9BACL</name>
<reference evidence="7 8" key="1">
    <citation type="submission" date="2017-03" db="EMBL/GenBank/DDBJ databases">
        <title>Complete genome sequence of Paenibacillus Kribbensis producing bioflocculants.</title>
        <authorList>
            <person name="Lee H.-G."/>
            <person name="Oh H.-M."/>
        </authorList>
    </citation>
    <scope>NUCLEOTIDE SEQUENCE [LARGE SCALE GENOMIC DNA]</scope>
    <source>
        <strain evidence="7 8">AM49</strain>
    </source>
</reference>
<dbReference type="AlphaFoldDB" id="A0A222WP14"/>
<accession>A0A222WP14</accession>
<dbReference type="STRING" id="172713.GCA_001705305_01554"/>
<comment type="cofactor">
    <cofactor evidence="1 3">
        <name>pyridoxal 5'-phosphate</name>
        <dbReference type="ChEBI" id="CHEBI:597326"/>
    </cofactor>
</comment>
<evidence type="ECO:0000313" key="7">
    <source>
        <dbReference type="EMBL" id="ASR47712.1"/>
    </source>
</evidence>
<feature type="domain" description="Orn/DAP/Arg decarboxylase 2 N-terminal" evidence="6">
    <location>
        <begin position="40"/>
        <end position="287"/>
    </location>
</feature>
<dbReference type="Pfam" id="PF00278">
    <property type="entry name" value="Orn_DAP_Arg_deC"/>
    <property type="match status" value="1"/>
</dbReference>
<dbReference type="KEGG" id="pkb:B4V02_14030"/>
<dbReference type="RefSeq" id="WP_094155275.1">
    <property type="nucleotide sequence ID" value="NZ_CP020028.1"/>
</dbReference>
<dbReference type="InterPro" id="IPR022657">
    <property type="entry name" value="De-COase2_CS"/>
</dbReference>
<evidence type="ECO:0000256" key="1">
    <source>
        <dbReference type="ARBA" id="ARBA00001933"/>
    </source>
</evidence>